<keyword evidence="3" id="KW-1185">Reference proteome</keyword>
<accession>A0ABS6N889</accession>
<keyword evidence="1" id="KW-1133">Transmembrane helix</keyword>
<dbReference type="PIRSF" id="PIRSF033239">
    <property type="entry name" value="ExoD"/>
    <property type="match status" value="1"/>
</dbReference>
<protein>
    <submittedName>
        <fullName evidence="2">Exopolysaccharide biosynthesis protein</fullName>
    </submittedName>
</protein>
<dbReference type="EMBL" id="JAHRWL010000001">
    <property type="protein sequence ID" value="MBV2360207.1"/>
    <property type="molecule type" value="Genomic_DNA"/>
</dbReference>
<comment type="caution">
    <text evidence="2">The sequence shown here is derived from an EMBL/GenBank/DDBJ whole genome shotgun (WGS) entry which is preliminary data.</text>
</comment>
<reference evidence="2" key="1">
    <citation type="submission" date="2021-06" db="EMBL/GenBank/DDBJ databases">
        <title>Thalassococcus sp. CAU 1522 isolated from sea sand, Republic of Korea.</title>
        <authorList>
            <person name="Kim W."/>
        </authorList>
    </citation>
    <scope>NUCLEOTIDE SEQUENCE</scope>
    <source>
        <strain evidence="2">CAU 1522</strain>
    </source>
</reference>
<dbReference type="PANTHER" id="PTHR41795:SF1">
    <property type="entry name" value="EXOPOLYSACCHARIDE SYNTHESIS PROTEIN"/>
    <property type="match status" value="1"/>
</dbReference>
<sequence length="196" mass="20683">MAEKPDSLGDLLRAMTPDDGQARVSVADILDEIGDRSFAPAILIPALILVSPVSGVPGTPTLGALIILSCALQGLVGRRHLWLPGVLRRRSLSAHRMCRAIAFLQRPAAWIDRHSQARLHLLTGIPLRQLAFAMIAATALTWPFLELLPFVTSFGAGAVSLIAFGLMTRDGAYVLAGYVVLAVMVLAGAGVVAGVT</sequence>
<proteinExistence type="predicted"/>
<dbReference type="Pfam" id="PF06055">
    <property type="entry name" value="ExoD"/>
    <property type="match status" value="1"/>
</dbReference>
<name>A0ABS6N889_9RHOB</name>
<evidence type="ECO:0000313" key="3">
    <source>
        <dbReference type="Proteomes" id="UP001166293"/>
    </source>
</evidence>
<dbReference type="InterPro" id="IPR010331">
    <property type="entry name" value="ExoD"/>
</dbReference>
<dbReference type="Proteomes" id="UP001166293">
    <property type="component" value="Unassembled WGS sequence"/>
</dbReference>
<keyword evidence="1" id="KW-0812">Transmembrane</keyword>
<evidence type="ECO:0000256" key="1">
    <source>
        <dbReference type="SAM" id="Phobius"/>
    </source>
</evidence>
<evidence type="ECO:0000313" key="2">
    <source>
        <dbReference type="EMBL" id="MBV2360207.1"/>
    </source>
</evidence>
<keyword evidence="1" id="KW-0472">Membrane</keyword>
<dbReference type="PANTHER" id="PTHR41795">
    <property type="entry name" value="EXOPOLYSACCHARIDE SYNTHESIS PROTEIN"/>
    <property type="match status" value="1"/>
</dbReference>
<feature type="transmembrane region" description="Helical" evidence="1">
    <location>
        <begin position="147"/>
        <end position="166"/>
    </location>
</feature>
<gene>
    <name evidence="2" type="ORF">KUH32_10510</name>
</gene>
<organism evidence="2 3">
    <name type="scientific">Thalassococcus arenae</name>
    <dbReference type="NCBI Taxonomy" id="2851652"/>
    <lineage>
        <taxon>Bacteria</taxon>
        <taxon>Pseudomonadati</taxon>
        <taxon>Pseudomonadota</taxon>
        <taxon>Alphaproteobacteria</taxon>
        <taxon>Rhodobacterales</taxon>
        <taxon>Roseobacteraceae</taxon>
        <taxon>Thalassococcus</taxon>
    </lineage>
</organism>
<feature type="transmembrane region" description="Helical" evidence="1">
    <location>
        <begin position="173"/>
        <end position="195"/>
    </location>
</feature>
<dbReference type="RefSeq" id="WP_217777983.1">
    <property type="nucleotide sequence ID" value="NZ_JAHRWL010000001.1"/>
</dbReference>